<dbReference type="PANTHER" id="PTHR13043:SF1">
    <property type="entry name" value="EXOCYST COMPLEX COMPONENT 2"/>
    <property type="match status" value="1"/>
</dbReference>
<name>A0AAU9IHR6_9CILI</name>
<keyword evidence="2 4" id="KW-0813">Transport</keyword>
<keyword evidence="9" id="KW-1185">Reference proteome</keyword>
<evidence type="ECO:0000256" key="5">
    <source>
        <dbReference type="SAM" id="Coils"/>
    </source>
</evidence>
<dbReference type="InterPro" id="IPR029175">
    <property type="entry name" value="EXOC2/Sec5"/>
</dbReference>
<dbReference type="PANTHER" id="PTHR13043">
    <property type="entry name" value="EXOCYST COMPLEX COMPONENT SEC5"/>
    <property type="match status" value="1"/>
</dbReference>
<evidence type="ECO:0000256" key="3">
    <source>
        <dbReference type="ARBA" id="ARBA00022483"/>
    </source>
</evidence>
<organism evidence="8 9">
    <name type="scientific">Blepharisma stoltei</name>
    <dbReference type="NCBI Taxonomy" id="1481888"/>
    <lineage>
        <taxon>Eukaryota</taxon>
        <taxon>Sar</taxon>
        <taxon>Alveolata</taxon>
        <taxon>Ciliophora</taxon>
        <taxon>Postciliodesmatophora</taxon>
        <taxon>Heterotrichea</taxon>
        <taxon>Heterotrichida</taxon>
        <taxon>Blepharismidae</taxon>
        <taxon>Blepharisma</taxon>
    </lineage>
</organism>
<dbReference type="Proteomes" id="UP001162131">
    <property type="component" value="Unassembled WGS sequence"/>
</dbReference>
<feature type="domain" description="Exocyst complex component EXOC2/Sec5 N-terminal" evidence="7">
    <location>
        <begin position="581"/>
        <end position="862"/>
    </location>
</feature>
<dbReference type="Pfam" id="PF15469">
    <property type="entry name" value="Sec5"/>
    <property type="match status" value="2"/>
</dbReference>
<keyword evidence="3 4" id="KW-0268">Exocytosis</keyword>
<dbReference type="GO" id="GO:0006887">
    <property type="term" value="P:exocytosis"/>
    <property type="evidence" value="ECO:0007669"/>
    <property type="project" value="UniProtKB-KW"/>
</dbReference>
<feature type="domain" description="Exocyst complex component EXOC2/Sec5 N-terminal" evidence="7">
    <location>
        <begin position="192"/>
        <end position="469"/>
    </location>
</feature>
<accession>A0AAU9IHR6</accession>
<reference evidence="8" key="1">
    <citation type="submission" date="2021-09" db="EMBL/GenBank/DDBJ databases">
        <authorList>
            <consortium name="AG Swart"/>
            <person name="Singh M."/>
            <person name="Singh A."/>
            <person name="Seah K."/>
            <person name="Emmerich C."/>
        </authorList>
    </citation>
    <scope>NUCLEOTIDE SEQUENCE</scope>
    <source>
        <strain evidence="8">ATCC30299</strain>
    </source>
</reference>
<proteinExistence type="inferred from homology"/>
<comment type="caution">
    <text evidence="8">The sequence shown here is derived from an EMBL/GenBank/DDBJ whole genome shotgun (WGS) entry which is preliminary data.</text>
</comment>
<dbReference type="GO" id="GO:0000145">
    <property type="term" value="C:exocyst"/>
    <property type="evidence" value="ECO:0007669"/>
    <property type="project" value="UniProtKB-UniRule"/>
</dbReference>
<feature type="coiled-coil region" evidence="5">
    <location>
        <begin position="777"/>
        <end position="804"/>
    </location>
</feature>
<evidence type="ECO:0000256" key="4">
    <source>
        <dbReference type="RuleBase" id="RU365069"/>
    </source>
</evidence>
<comment type="subunit">
    <text evidence="4">Component of the exocyst complex.</text>
</comment>
<dbReference type="GO" id="GO:0015031">
    <property type="term" value="P:protein transport"/>
    <property type="evidence" value="ECO:0007669"/>
    <property type="project" value="UniProtKB-KW"/>
</dbReference>
<dbReference type="EMBL" id="CAJZBQ010000002">
    <property type="protein sequence ID" value="CAG9310709.1"/>
    <property type="molecule type" value="Genomic_DNA"/>
</dbReference>
<evidence type="ECO:0000313" key="8">
    <source>
        <dbReference type="EMBL" id="CAG9310709.1"/>
    </source>
</evidence>
<evidence type="ECO:0000256" key="6">
    <source>
        <dbReference type="SAM" id="MobiDB-lite"/>
    </source>
</evidence>
<feature type="compositionally biased region" description="Basic and acidic residues" evidence="6">
    <location>
        <begin position="171"/>
        <end position="193"/>
    </location>
</feature>
<dbReference type="AlphaFoldDB" id="A0AAU9IHR6"/>
<protein>
    <recommendedName>
        <fullName evidence="4">Exocyst complex component</fullName>
    </recommendedName>
</protein>
<keyword evidence="5" id="KW-0175">Coiled coil</keyword>
<evidence type="ECO:0000256" key="1">
    <source>
        <dbReference type="ARBA" id="ARBA00010578"/>
    </source>
</evidence>
<dbReference type="InterPro" id="IPR039481">
    <property type="entry name" value="EXOC2/Sec5_N_dom"/>
</dbReference>
<dbReference type="GO" id="GO:0006893">
    <property type="term" value="P:Golgi to plasma membrane transport"/>
    <property type="evidence" value="ECO:0007669"/>
    <property type="project" value="UniProtKB-UniRule"/>
</dbReference>
<feature type="region of interest" description="Disordered" evidence="6">
    <location>
        <begin position="171"/>
        <end position="197"/>
    </location>
</feature>
<evidence type="ECO:0000256" key="2">
    <source>
        <dbReference type="ARBA" id="ARBA00022448"/>
    </source>
</evidence>
<comment type="similarity">
    <text evidence="1 4">Belongs to the SEC5 family.</text>
</comment>
<keyword evidence="4" id="KW-0653">Protein transport</keyword>
<evidence type="ECO:0000259" key="7">
    <source>
        <dbReference type="Pfam" id="PF15469"/>
    </source>
</evidence>
<gene>
    <name evidence="8" type="ORF">BSTOLATCC_MIC1549</name>
</gene>
<sequence>MANTYDKIKDFIGMLNLHVRGKKMKALESLDEFLFSQNPPKLTMRDVTLLFMGYENKKGLLLAIGMENHLRKTLKSSAHYALQLIARLLETSPSKSDCIQVLGLTDRMILQQMKFDKHFKHAESTKNKGIYVVCKSLKKIKPSVPVDVYITSKTYRDKFLSWLTQNKDEENKIEDEPSRWSQVPKEKIDDKPDPLGIKSNISIPNQGTMSLDLVDIKSPLFKPAVFLSKVHGNTTIPELRRGLENLKKGFNDRQAQFSAMIGEHSKVYGECRSLLDEMRDKLVKVQLSSGSAMNAHEALQLAEKSENYALTPLLKQKAEMERVKKLIYLSNKFSYLFKLPSMLQTHQAHSDIDTIVELYQKHISIIKSNSHLPVFSNVVKNVDAIIGNVKETILQNIKRERNLNFDMIWKAAHQLSVLNPDSDGIQTILENLYQFIKNFIEDMWGKIDKQGELPWLMKDEKEKNDFDIERQATEQLIERILERCGLYIGIYTQLIEETKANSSKYQRAMKKLQRIGVLLAKRLRDSLFDENSEKPLKAVDIDALSTKMKQLCQLIKTNEFQEFGIEYTCKVIKCRMIDLKNEVSDLWKEELWSKDFENKYGTCLPSIFHCMAIQQIMKLKNHLPSIHEKFILEILEGLSEATIALVQSMQKTLNTDIAQQVRITNSQKTLLTLSNTFFIQEFVLPNISQNILEIFNIQFSDEAQIIINKTIEKISEFREALKKYFIQKKSDKFEKIIEAGINYCDENIGLDACIFYKHMLADQKIATEIRPYVFNLIGKLVRSIEELKRKCPDLRKELEQSFAEEIAHLWRRSIQVHHKQFDIKETIQIWIELEFYQGILPKIEIKNLEKCFYYLKKIYSKLKGLSKLVNTEEIFIGKLKDAKDELIMGSKYKIRLMKECLDIN</sequence>
<evidence type="ECO:0000313" key="9">
    <source>
        <dbReference type="Proteomes" id="UP001162131"/>
    </source>
</evidence>
<comment type="function">
    <text evidence="4">Component of the exocyst complex involved in the docking of exocytic vesicles with fusion sites on the plasma membrane.</text>
</comment>